<dbReference type="InterPro" id="IPR007527">
    <property type="entry name" value="Znf_SWIM"/>
</dbReference>
<evidence type="ECO:0000256" key="2">
    <source>
        <dbReference type="SAM" id="MobiDB-lite"/>
    </source>
</evidence>
<evidence type="ECO:0000313" key="4">
    <source>
        <dbReference type="EMBL" id="KAE9281822.1"/>
    </source>
</evidence>
<sequence length="367" mass="42413">MKDCLETVIRYQRRRKDEYVSRVIKPRTPRNITFDEEMNQLLGMTSEWVADMFLLEYKFAVDPVTIGSYDVEDEELFVALRRDGRSHRVDKFNWTCTCELYTTMQLPCRHAMMYRKHVAGMLTIPYALVPERWLRAGTLDLYLLEVNIPIRISTGTDDLKSKKRVTERDKYKSVQNVFNRITSEMTELPEAKFQAALDGLEIWWGNLRQGDIELPGPDKDSKQITASDEGLTPTQVTAHVQTDGLEEKDDKVHMQIEKKKRGGGQKKMRASDQSAMNAANMETTFDMGPFNPRAKRVGRPTKNRAAEQVNVSKERKDYNTGAKLRNALRGEDVVKVEGYLKTCKPPLKELLSFFENFRRALPWSQSK</sequence>
<dbReference type="PROSITE" id="PS50966">
    <property type="entry name" value="ZF_SWIM"/>
    <property type="match status" value="1"/>
</dbReference>
<feature type="region of interest" description="Disordered" evidence="2">
    <location>
        <begin position="283"/>
        <end position="314"/>
    </location>
</feature>
<keyword evidence="1" id="KW-0862">Zinc</keyword>
<accession>A0A6G0QD49</accession>
<keyword evidence="1" id="KW-0863">Zinc-finger</keyword>
<organism evidence="4 5">
    <name type="scientific">Phytophthora fragariae</name>
    <dbReference type="NCBI Taxonomy" id="53985"/>
    <lineage>
        <taxon>Eukaryota</taxon>
        <taxon>Sar</taxon>
        <taxon>Stramenopiles</taxon>
        <taxon>Oomycota</taxon>
        <taxon>Peronosporomycetes</taxon>
        <taxon>Peronosporales</taxon>
        <taxon>Peronosporaceae</taxon>
        <taxon>Phytophthora</taxon>
    </lineage>
</organism>
<dbReference type="EMBL" id="QXFY01003824">
    <property type="protein sequence ID" value="KAE9281822.1"/>
    <property type="molecule type" value="Genomic_DNA"/>
</dbReference>
<proteinExistence type="predicted"/>
<comment type="caution">
    <text evidence="4">The sequence shown here is derived from an EMBL/GenBank/DDBJ whole genome shotgun (WGS) entry which is preliminary data.</text>
</comment>
<name>A0A6G0QD49_9STRA</name>
<dbReference type="Proteomes" id="UP000486351">
    <property type="component" value="Unassembled WGS sequence"/>
</dbReference>
<evidence type="ECO:0000313" key="5">
    <source>
        <dbReference type="Proteomes" id="UP000486351"/>
    </source>
</evidence>
<evidence type="ECO:0000256" key="1">
    <source>
        <dbReference type="PROSITE-ProRule" id="PRU00325"/>
    </source>
</evidence>
<evidence type="ECO:0000259" key="3">
    <source>
        <dbReference type="PROSITE" id="PS50966"/>
    </source>
</evidence>
<dbReference type="GO" id="GO:0008270">
    <property type="term" value="F:zinc ion binding"/>
    <property type="evidence" value="ECO:0007669"/>
    <property type="project" value="UniProtKB-KW"/>
</dbReference>
<dbReference type="AlphaFoldDB" id="A0A6G0QD49"/>
<gene>
    <name evidence="4" type="ORF">PF008_g27787</name>
</gene>
<feature type="domain" description="SWIM-type" evidence="3">
    <location>
        <begin position="76"/>
        <end position="119"/>
    </location>
</feature>
<keyword evidence="1" id="KW-0479">Metal-binding</keyword>
<protein>
    <recommendedName>
        <fullName evidence="3">SWIM-type domain-containing protein</fullName>
    </recommendedName>
</protein>
<reference evidence="4 5" key="1">
    <citation type="submission" date="2018-09" db="EMBL/GenBank/DDBJ databases">
        <title>Genomic investigation of the strawberry pathogen Phytophthora fragariae indicates pathogenicity is determined by transcriptional variation in three key races.</title>
        <authorList>
            <person name="Adams T.M."/>
            <person name="Armitage A.D."/>
            <person name="Sobczyk M.K."/>
            <person name="Bates H.J."/>
            <person name="Dunwell J.M."/>
            <person name="Nellist C.F."/>
            <person name="Harrison R.J."/>
        </authorList>
    </citation>
    <scope>NUCLEOTIDE SEQUENCE [LARGE SCALE GENOMIC DNA]</scope>
    <source>
        <strain evidence="4 5">NOV-77</strain>
    </source>
</reference>
<feature type="compositionally biased region" description="Basic residues" evidence="2">
    <location>
        <begin position="293"/>
        <end position="302"/>
    </location>
</feature>